<proteinExistence type="predicted"/>
<dbReference type="CDD" id="cd06257">
    <property type="entry name" value="DnaJ"/>
    <property type="match status" value="1"/>
</dbReference>
<organism evidence="2">
    <name type="scientific">Opuntia streptacantha</name>
    <name type="common">Prickly pear cactus</name>
    <name type="synonym">Opuntia cardona</name>
    <dbReference type="NCBI Taxonomy" id="393608"/>
    <lineage>
        <taxon>Eukaryota</taxon>
        <taxon>Viridiplantae</taxon>
        <taxon>Streptophyta</taxon>
        <taxon>Embryophyta</taxon>
        <taxon>Tracheophyta</taxon>
        <taxon>Spermatophyta</taxon>
        <taxon>Magnoliopsida</taxon>
        <taxon>eudicotyledons</taxon>
        <taxon>Gunneridae</taxon>
        <taxon>Pentapetalae</taxon>
        <taxon>Caryophyllales</taxon>
        <taxon>Cactineae</taxon>
        <taxon>Cactaceae</taxon>
        <taxon>Opuntioideae</taxon>
        <taxon>Opuntia</taxon>
    </lineage>
</organism>
<dbReference type="Pfam" id="PF00226">
    <property type="entry name" value="DnaJ"/>
    <property type="match status" value="1"/>
</dbReference>
<dbReference type="PRINTS" id="PR00625">
    <property type="entry name" value="JDOMAIN"/>
</dbReference>
<protein>
    <recommendedName>
        <fullName evidence="1">J domain-containing protein</fullName>
    </recommendedName>
</protein>
<feature type="domain" description="J" evidence="1">
    <location>
        <begin position="39"/>
        <end position="111"/>
    </location>
</feature>
<sequence length="242" mass="28797">MGEAGTADEDALLKEFFAEVGEVERDNEVIRILSCFKLNPFEHLNLPFDSSVEDVKKQYRKLSLMVHPDKCKHPQAKEAFGALAKAQQQLLDQQERDYILSQVKAAKEELLSIRKKQLKKDTASKLKSLVDEKYEQQYEQSEEFQKQLKLKVREILTDQEWRRRKMAMRISEEEGRVKKDEEEQKEMWKRKREHEEQWEGTREKRVSSWRDFMKSGKKVRTVHDCIFINFKSMLHSICGPFL</sequence>
<dbReference type="InterPro" id="IPR001623">
    <property type="entry name" value="DnaJ_domain"/>
</dbReference>
<dbReference type="InterPro" id="IPR036869">
    <property type="entry name" value="J_dom_sf"/>
</dbReference>
<dbReference type="PANTHER" id="PTHR46620">
    <property type="entry name" value="J DOMAIN-CONTAINING PROTEIN SPF31"/>
    <property type="match status" value="1"/>
</dbReference>
<reference evidence="2" key="1">
    <citation type="journal article" date="2013" name="J. Plant Res.">
        <title>Effect of fungi and light on seed germination of three Opuntia species from semiarid lands of central Mexico.</title>
        <authorList>
            <person name="Delgado-Sanchez P."/>
            <person name="Jimenez-Bremont J.F."/>
            <person name="Guerrero-Gonzalez Mde L."/>
            <person name="Flores J."/>
        </authorList>
    </citation>
    <scope>NUCLEOTIDE SEQUENCE</scope>
    <source>
        <tissue evidence="2">Cladode</tissue>
    </source>
</reference>
<reference evidence="2" key="2">
    <citation type="submission" date="2020-07" db="EMBL/GenBank/DDBJ databases">
        <authorList>
            <person name="Vera ALvarez R."/>
            <person name="Arias-Moreno D.M."/>
            <person name="Jimenez-Jacinto V."/>
            <person name="Jimenez-Bremont J.F."/>
            <person name="Swaminathan K."/>
            <person name="Moose S.P."/>
            <person name="Guerrero-Gonzalez M.L."/>
            <person name="Marino-Ramirez L."/>
            <person name="Landsman D."/>
            <person name="Rodriguez-Kessler M."/>
            <person name="Delgado-Sanchez P."/>
        </authorList>
    </citation>
    <scope>NUCLEOTIDE SEQUENCE</scope>
    <source>
        <tissue evidence="2">Cladode</tissue>
    </source>
</reference>
<dbReference type="PANTHER" id="PTHR46620:SF1">
    <property type="entry name" value="J DOMAIN-CONTAINING PROTEIN SPF31"/>
    <property type="match status" value="1"/>
</dbReference>
<dbReference type="SUPFAM" id="SSF46565">
    <property type="entry name" value="Chaperone J-domain"/>
    <property type="match status" value="1"/>
</dbReference>
<accession>A0A7C9EE33</accession>
<dbReference type="EMBL" id="GISG01202433">
    <property type="protein sequence ID" value="MBA4658966.1"/>
    <property type="molecule type" value="Transcribed_RNA"/>
</dbReference>
<dbReference type="SMART" id="SM00271">
    <property type="entry name" value="DnaJ"/>
    <property type="match status" value="1"/>
</dbReference>
<evidence type="ECO:0000259" key="1">
    <source>
        <dbReference type="PROSITE" id="PS50076"/>
    </source>
</evidence>
<dbReference type="Gene3D" id="1.10.287.110">
    <property type="entry name" value="DnaJ domain"/>
    <property type="match status" value="1"/>
</dbReference>
<dbReference type="EMBL" id="GISG01202431">
    <property type="protein sequence ID" value="MBA4658964.1"/>
    <property type="molecule type" value="Transcribed_RNA"/>
</dbReference>
<dbReference type="PROSITE" id="PS50076">
    <property type="entry name" value="DNAJ_2"/>
    <property type="match status" value="1"/>
</dbReference>
<dbReference type="AlphaFoldDB" id="A0A7C9EE33"/>
<evidence type="ECO:0000313" key="2">
    <source>
        <dbReference type="EMBL" id="MBA4658964.1"/>
    </source>
</evidence>
<name>A0A7C9EE33_OPUST</name>